<keyword evidence="3 6" id="KW-0812">Transmembrane</keyword>
<evidence type="ECO:0000256" key="4">
    <source>
        <dbReference type="ARBA" id="ARBA00022989"/>
    </source>
</evidence>
<comment type="subcellular location">
    <subcellularLocation>
        <location evidence="1">Cell membrane</location>
        <topology evidence="1">Multi-pass membrane protein</topology>
    </subcellularLocation>
</comment>
<evidence type="ECO:0000259" key="7">
    <source>
        <dbReference type="Pfam" id="PF02687"/>
    </source>
</evidence>
<evidence type="ECO:0000259" key="8">
    <source>
        <dbReference type="Pfam" id="PF12704"/>
    </source>
</evidence>
<feature type="domain" description="MacB-like periplasmic core" evidence="8">
    <location>
        <begin position="20"/>
        <end position="245"/>
    </location>
</feature>
<protein>
    <submittedName>
        <fullName evidence="9">ABC transporter permease</fullName>
    </submittedName>
</protein>
<proteinExistence type="predicted"/>
<accession>A0ABX7I254</accession>
<keyword evidence="4 6" id="KW-1133">Transmembrane helix</keyword>
<dbReference type="Pfam" id="PF02687">
    <property type="entry name" value="FtsX"/>
    <property type="match status" value="2"/>
</dbReference>
<evidence type="ECO:0000256" key="1">
    <source>
        <dbReference type="ARBA" id="ARBA00004651"/>
    </source>
</evidence>
<evidence type="ECO:0000256" key="6">
    <source>
        <dbReference type="SAM" id="Phobius"/>
    </source>
</evidence>
<keyword evidence="2" id="KW-1003">Cell membrane</keyword>
<evidence type="ECO:0000313" key="10">
    <source>
        <dbReference type="Proteomes" id="UP000612680"/>
    </source>
</evidence>
<dbReference type="InterPro" id="IPR025857">
    <property type="entry name" value="MacB_PCD"/>
</dbReference>
<dbReference type="PANTHER" id="PTHR30572:SF18">
    <property type="entry name" value="ABC-TYPE MACROLIDE FAMILY EXPORT SYSTEM PERMEASE COMPONENT 2"/>
    <property type="match status" value="1"/>
</dbReference>
<keyword evidence="10" id="KW-1185">Reference proteome</keyword>
<feature type="domain" description="MacB-like periplasmic core" evidence="8">
    <location>
        <begin position="442"/>
        <end position="632"/>
    </location>
</feature>
<feature type="transmembrane region" description="Helical" evidence="6">
    <location>
        <begin position="20"/>
        <end position="41"/>
    </location>
</feature>
<dbReference type="PANTHER" id="PTHR30572">
    <property type="entry name" value="MEMBRANE COMPONENT OF TRANSPORTER-RELATED"/>
    <property type="match status" value="1"/>
</dbReference>
<evidence type="ECO:0000256" key="5">
    <source>
        <dbReference type="ARBA" id="ARBA00023136"/>
    </source>
</evidence>
<gene>
    <name evidence="9" type="ORF">HWI92_02465</name>
</gene>
<feature type="transmembrane region" description="Helical" evidence="6">
    <location>
        <begin position="678"/>
        <end position="699"/>
    </location>
</feature>
<feature type="transmembrane region" description="Helical" evidence="6">
    <location>
        <begin position="286"/>
        <end position="305"/>
    </location>
</feature>
<keyword evidence="5 6" id="KW-0472">Membrane</keyword>
<feature type="transmembrane region" description="Helical" evidence="6">
    <location>
        <begin position="341"/>
        <end position="362"/>
    </location>
</feature>
<organism evidence="9 10">
    <name type="scientific">Dyadobacter sandarakinus</name>
    <dbReference type="NCBI Taxonomy" id="2747268"/>
    <lineage>
        <taxon>Bacteria</taxon>
        <taxon>Pseudomonadati</taxon>
        <taxon>Bacteroidota</taxon>
        <taxon>Cytophagia</taxon>
        <taxon>Cytophagales</taxon>
        <taxon>Spirosomataceae</taxon>
        <taxon>Dyadobacter</taxon>
    </lineage>
</organism>
<feature type="domain" description="ABC3 transporter permease C-terminal" evidence="7">
    <location>
        <begin position="678"/>
        <end position="783"/>
    </location>
</feature>
<feature type="transmembrane region" description="Helical" evidence="6">
    <location>
        <begin position="427"/>
        <end position="451"/>
    </location>
</feature>
<dbReference type="InterPro" id="IPR050250">
    <property type="entry name" value="Macrolide_Exporter_MacB"/>
</dbReference>
<dbReference type="EMBL" id="CP056775">
    <property type="protein sequence ID" value="QRQ99859.1"/>
    <property type="molecule type" value="Genomic_DNA"/>
</dbReference>
<sequence>MLQNYLRVAARNLRLYLSNTILNMLGLGLGIAGAMLIFLFLRYHISTDRHQPAADQLYRVVLDLHLDEGMEHEPGSAYAMASALSKDYSGVEKAGFVRRLPVVTLSSGSGVATRRFMEKENVAYADAGYMELFAFRWLGHHAAASMEEPFTVVVSRKLAMKHFGTVEVAGRILRLDNAHDLKITGVLADESRPTDFAFDAYISLPTLKITEPTTWTTDFSWISSRNFTFVKLRPGTAPGIVERLIARNGKKYYGEHADKYYHHHLQPLSDIHFNENYGGKIRRSMLWILGGVGGFLLVIAGINFINMATAQAAGRSREIGVRKVLGSTRQQLFWQFMVETALLTCLAGLLALLIILPLPAVLNSWTQTNAFLLSRLPKPDVMLFGLAILAMVVLLAGFYPAVIVSGFNPVAALKGRLSFGRPGGFGLRRSLVVVQLIIAQTMITGTVILVMQLQFFRNADLGFDQKAVIKVTLPVQGTGKRESFKNDILQYPEVRSAAFQYDAPTSDMGFGGSVRFDNRADWEKFVVRIRFADADYLKTYQIPLLAGRSFSDRDSVREFIVNEEFMKKLGIRDPAYLLGRSVEDGFSGNKSRIVGVVKSFHLKSLQEGIEPCIIYAQPEQYREIAVRLNPGNISTALSHLRNAWQASYPDEVFNYEFADQKIASFYAKEAQLTSLIRAFAWVAIAICCLGLYGMVSFMVTQKTREIGVRKVLGAGVDSILVLFGKEFMLMILIAFAVSAPLTWLAMNSWLSHFAYRIHLNVWLAVSGGLLIIPVTALTIGYKAVSAALMNPVKSLSNG</sequence>
<dbReference type="RefSeq" id="WP_204660623.1">
    <property type="nucleotide sequence ID" value="NZ_CP056775.1"/>
</dbReference>
<name>A0ABX7I254_9BACT</name>
<dbReference type="Proteomes" id="UP000612680">
    <property type="component" value="Chromosome"/>
</dbReference>
<feature type="transmembrane region" description="Helical" evidence="6">
    <location>
        <begin position="719"/>
        <end position="745"/>
    </location>
</feature>
<reference evidence="9 10" key="1">
    <citation type="submission" date="2020-06" db="EMBL/GenBank/DDBJ databases">
        <title>Dyadobacter sandarakinus sp. nov., isolated from the soil of the Arctic Yellow River Station.</title>
        <authorList>
            <person name="Zhang Y."/>
            <person name="Peng F."/>
        </authorList>
    </citation>
    <scope>NUCLEOTIDE SEQUENCE [LARGE SCALE GENOMIC DNA]</scope>
    <source>
        <strain evidence="9 10">Q3-56</strain>
    </source>
</reference>
<feature type="transmembrane region" description="Helical" evidence="6">
    <location>
        <begin position="757"/>
        <end position="781"/>
    </location>
</feature>
<evidence type="ECO:0000313" key="9">
    <source>
        <dbReference type="EMBL" id="QRQ99859.1"/>
    </source>
</evidence>
<evidence type="ECO:0000256" key="3">
    <source>
        <dbReference type="ARBA" id="ARBA00022692"/>
    </source>
</evidence>
<feature type="domain" description="ABC3 transporter permease C-terminal" evidence="7">
    <location>
        <begin position="292"/>
        <end position="409"/>
    </location>
</feature>
<dbReference type="InterPro" id="IPR003838">
    <property type="entry name" value="ABC3_permease_C"/>
</dbReference>
<dbReference type="Pfam" id="PF12704">
    <property type="entry name" value="MacB_PCD"/>
    <property type="match status" value="2"/>
</dbReference>
<evidence type="ECO:0000256" key="2">
    <source>
        <dbReference type="ARBA" id="ARBA00022475"/>
    </source>
</evidence>
<feature type="transmembrane region" description="Helical" evidence="6">
    <location>
        <begin position="383"/>
        <end position="407"/>
    </location>
</feature>